<gene>
    <name evidence="1" type="ORF">SDC9_110224</name>
</gene>
<reference evidence="1" key="1">
    <citation type="submission" date="2019-08" db="EMBL/GenBank/DDBJ databases">
        <authorList>
            <person name="Kucharzyk K."/>
            <person name="Murdoch R.W."/>
            <person name="Higgins S."/>
            <person name="Loffler F."/>
        </authorList>
    </citation>
    <scope>NUCLEOTIDE SEQUENCE</scope>
</reference>
<dbReference type="AlphaFoldDB" id="A0A645BNH6"/>
<proteinExistence type="predicted"/>
<protein>
    <submittedName>
        <fullName evidence="1">Uncharacterized protein</fullName>
    </submittedName>
</protein>
<name>A0A645BNH6_9ZZZZ</name>
<organism evidence="1">
    <name type="scientific">bioreactor metagenome</name>
    <dbReference type="NCBI Taxonomy" id="1076179"/>
    <lineage>
        <taxon>unclassified sequences</taxon>
        <taxon>metagenomes</taxon>
        <taxon>ecological metagenomes</taxon>
    </lineage>
</organism>
<accession>A0A645BNH6</accession>
<dbReference type="EMBL" id="VSSQ01019356">
    <property type="protein sequence ID" value="MPM63344.1"/>
    <property type="molecule type" value="Genomic_DNA"/>
</dbReference>
<sequence>MASRLFVFLSAFTEDLLTNDFKAFDASSPLPESCAPELPVGLSGDALASTSSFCSLVILPAIDTATKEPSLLAAPLISPPAVIVPLIPASVTRDVLFTARVAPMPTLSPAAKPPPIFTFKVSSVALTLTSPAASTVASVIKALVVLSIWL</sequence>
<comment type="caution">
    <text evidence="1">The sequence shown here is derived from an EMBL/GenBank/DDBJ whole genome shotgun (WGS) entry which is preliminary data.</text>
</comment>
<evidence type="ECO:0000313" key="1">
    <source>
        <dbReference type="EMBL" id="MPM63344.1"/>
    </source>
</evidence>